<dbReference type="PROSITE" id="PS51257">
    <property type="entry name" value="PROKAR_LIPOPROTEIN"/>
    <property type="match status" value="1"/>
</dbReference>
<dbReference type="AlphaFoldDB" id="A0A644WU39"/>
<proteinExistence type="predicted"/>
<comment type="caution">
    <text evidence="1">The sequence shown here is derived from an EMBL/GenBank/DDBJ whole genome shotgun (WGS) entry which is preliminary data.</text>
</comment>
<reference evidence="1" key="1">
    <citation type="submission" date="2019-08" db="EMBL/GenBank/DDBJ databases">
        <authorList>
            <person name="Kucharzyk K."/>
            <person name="Murdoch R.W."/>
            <person name="Higgins S."/>
            <person name="Loffler F."/>
        </authorList>
    </citation>
    <scope>NUCLEOTIDE SEQUENCE</scope>
</reference>
<evidence type="ECO:0000313" key="1">
    <source>
        <dbReference type="EMBL" id="MPM07446.1"/>
    </source>
</evidence>
<name>A0A644WU39_9ZZZZ</name>
<dbReference type="EMBL" id="VSSQ01001336">
    <property type="protein sequence ID" value="MPM07446.1"/>
    <property type="molecule type" value="Genomic_DNA"/>
</dbReference>
<evidence type="ECO:0008006" key="2">
    <source>
        <dbReference type="Google" id="ProtNLM"/>
    </source>
</evidence>
<protein>
    <recommendedName>
        <fullName evidence="2">DUF306 domain-containing protein</fullName>
    </recommendedName>
</protein>
<organism evidence="1">
    <name type="scientific">bioreactor metagenome</name>
    <dbReference type="NCBI Taxonomy" id="1076179"/>
    <lineage>
        <taxon>unclassified sequences</taxon>
        <taxon>metagenomes</taxon>
        <taxon>ecological metagenomes</taxon>
    </lineage>
</organism>
<sequence>MRSAALHKNIKAMKHKTTFFAAVILFSMLAFSCGNEKKTEEQIKVSPQEKLDGVWKIVNATGEFAEINKGTVYTFEGTQKLTTKLGIIESKGAIKTMSDTSFSVLFEGMQNNSNYSYHFENEKLIIEPQNSGQVFTLEKQ</sequence>
<gene>
    <name evidence="1" type="ORF">SDC9_53752</name>
</gene>
<accession>A0A644WU39</accession>